<evidence type="ECO:0000256" key="12">
    <source>
        <dbReference type="ARBA" id="ARBA00022786"/>
    </source>
</evidence>
<evidence type="ECO:0000313" key="20">
    <source>
        <dbReference type="EMBL" id="CAH1408313.1"/>
    </source>
</evidence>
<evidence type="ECO:0000256" key="16">
    <source>
        <dbReference type="ARBA" id="ARBA00023136"/>
    </source>
</evidence>
<feature type="domain" description="RING-type" evidence="19">
    <location>
        <begin position="236"/>
        <end position="274"/>
    </location>
</feature>
<keyword evidence="15" id="KW-1133">Transmembrane helix</keyword>
<dbReference type="Pfam" id="PF13923">
    <property type="entry name" value="zf-C3HC4_2"/>
    <property type="match status" value="1"/>
</dbReference>
<keyword evidence="10" id="KW-0479">Metal-binding</keyword>
<dbReference type="InterPro" id="IPR006845">
    <property type="entry name" value="Pex_N"/>
</dbReference>
<keyword evidence="8" id="KW-0808">Transferase</keyword>
<evidence type="ECO:0000256" key="5">
    <source>
        <dbReference type="ARBA" id="ARBA00012483"/>
    </source>
</evidence>
<evidence type="ECO:0000259" key="19">
    <source>
        <dbReference type="PROSITE" id="PS50089"/>
    </source>
</evidence>
<dbReference type="CDD" id="cd16527">
    <property type="entry name" value="RING-HC_PEX10"/>
    <property type="match status" value="1"/>
</dbReference>
<dbReference type="OrthoDB" id="6270329at2759"/>
<evidence type="ECO:0000256" key="11">
    <source>
        <dbReference type="ARBA" id="ARBA00022771"/>
    </source>
</evidence>
<evidence type="ECO:0000256" key="15">
    <source>
        <dbReference type="ARBA" id="ARBA00022989"/>
    </source>
</evidence>
<organism evidence="20 21">
    <name type="scientific">Nezara viridula</name>
    <name type="common">Southern green stink bug</name>
    <name type="synonym">Cimex viridulus</name>
    <dbReference type="NCBI Taxonomy" id="85310"/>
    <lineage>
        <taxon>Eukaryota</taxon>
        <taxon>Metazoa</taxon>
        <taxon>Ecdysozoa</taxon>
        <taxon>Arthropoda</taxon>
        <taxon>Hexapoda</taxon>
        <taxon>Insecta</taxon>
        <taxon>Pterygota</taxon>
        <taxon>Neoptera</taxon>
        <taxon>Paraneoptera</taxon>
        <taxon>Hemiptera</taxon>
        <taxon>Heteroptera</taxon>
        <taxon>Panheteroptera</taxon>
        <taxon>Pentatomomorpha</taxon>
        <taxon>Pentatomoidea</taxon>
        <taxon>Pentatomidae</taxon>
        <taxon>Pentatominae</taxon>
        <taxon>Nezara</taxon>
    </lineage>
</organism>
<evidence type="ECO:0000256" key="6">
    <source>
        <dbReference type="ARBA" id="ARBA00022448"/>
    </source>
</evidence>
<keyword evidence="9" id="KW-0812">Transmembrane</keyword>
<evidence type="ECO:0000256" key="17">
    <source>
        <dbReference type="ARBA" id="ARBA00023140"/>
    </source>
</evidence>
<keyword evidence="14" id="KW-0653">Protein transport</keyword>
<dbReference type="PANTHER" id="PTHR23350:SF0">
    <property type="entry name" value="PEROXISOME BIOGENESIS FACTOR 10"/>
    <property type="match status" value="1"/>
</dbReference>
<dbReference type="GO" id="GO:0016558">
    <property type="term" value="P:protein import into peroxisome matrix"/>
    <property type="evidence" value="ECO:0007669"/>
    <property type="project" value="InterPro"/>
</dbReference>
<dbReference type="InterPro" id="IPR025654">
    <property type="entry name" value="PEX2/10"/>
</dbReference>
<dbReference type="PANTHER" id="PTHR23350">
    <property type="entry name" value="PEROXISOME ASSEMBLY PROTEIN 10"/>
    <property type="match status" value="1"/>
</dbReference>
<evidence type="ECO:0000256" key="9">
    <source>
        <dbReference type="ARBA" id="ARBA00022692"/>
    </source>
</evidence>
<proteinExistence type="inferred from homology"/>
<keyword evidence="7" id="KW-0962">Peroxisome biogenesis</keyword>
<evidence type="ECO:0000256" key="10">
    <source>
        <dbReference type="ARBA" id="ARBA00022723"/>
    </source>
</evidence>
<keyword evidence="16" id="KW-0472">Membrane</keyword>
<keyword evidence="11 18" id="KW-0863">Zinc-finger</keyword>
<feature type="non-terminal residue" evidence="20">
    <location>
        <position position="288"/>
    </location>
</feature>
<dbReference type="InterPro" id="IPR013083">
    <property type="entry name" value="Znf_RING/FYVE/PHD"/>
</dbReference>
<dbReference type="Gene3D" id="3.30.40.10">
    <property type="entry name" value="Zinc/RING finger domain, C3HC4 (zinc finger)"/>
    <property type="match status" value="1"/>
</dbReference>
<name>A0A9P0MZN6_NEZVI</name>
<accession>A0A9P0MZN6</accession>
<dbReference type="GO" id="GO:0061630">
    <property type="term" value="F:ubiquitin protein ligase activity"/>
    <property type="evidence" value="ECO:0007669"/>
    <property type="project" value="UniProtKB-EC"/>
</dbReference>
<dbReference type="AlphaFoldDB" id="A0A9P0MZN6"/>
<gene>
    <name evidence="20" type="ORF">NEZAVI_LOCUS15869</name>
</gene>
<evidence type="ECO:0000256" key="13">
    <source>
        <dbReference type="ARBA" id="ARBA00022833"/>
    </source>
</evidence>
<evidence type="ECO:0000256" key="8">
    <source>
        <dbReference type="ARBA" id="ARBA00022679"/>
    </source>
</evidence>
<comment type="pathway">
    <text evidence="3">Protein modification; protein ubiquitination.</text>
</comment>
<comment type="catalytic activity">
    <reaction evidence="1">
        <text>S-ubiquitinyl-[E2 ubiquitin-conjugating enzyme]-L-cysteine + [acceptor protein]-L-lysine = [E2 ubiquitin-conjugating enzyme]-L-cysteine + N(6)-ubiquitinyl-[acceptor protein]-L-lysine.</text>
        <dbReference type="EC" id="2.3.2.27"/>
    </reaction>
</comment>
<sequence length="288" mass="32939">MVLVTAGPAEILRSSQKDELALGKLQKLCDDVFLSLLGPRLLIKYKSVIQRIGQLLYFGNTTLLGFQTLGEEYTGILQVDDTFQSVPSILTRVLMILLQCYGSELFILFINELEKNTKQNQELKAELKKKILQWLALIKILLPSVTLLHKTLFYCSCGTYHISKRITGVNYVLIRYWLKDRKSLFGFRVLAIISAINCILHTWQSVSDYYKKEPESTSSDEIETFTTYGTTSVKKCVMCLNRLKNPTATMCGHVYCWSCIAEWAQSQDKCPVCREIVKPSRLIPLHNY</sequence>
<comment type="similarity">
    <text evidence="4">Belongs to the pex2/pex10/pex12 family.</text>
</comment>
<keyword evidence="13" id="KW-0862">Zinc</keyword>
<evidence type="ECO:0000256" key="3">
    <source>
        <dbReference type="ARBA" id="ARBA00004906"/>
    </source>
</evidence>
<comment type="subcellular location">
    <subcellularLocation>
        <location evidence="2">Peroxisome membrane</location>
        <topology evidence="2">Multi-pass membrane protein</topology>
    </subcellularLocation>
</comment>
<dbReference type="GO" id="GO:0008270">
    <property type="term" value="F:zinc ion binding"/>
    <property type="evidence" value="ECO:0007669"/>
    <property type="project" value="UniProtKB-KW"/>
</dbReference>
<evidence type="ECO:0000256" key="7">
    <source>
        <dbReference type="ARBA" id="ARBA00022593"/>
    </source>
</evidence>
<keyword evidence="21" id="KW-1185">Reference proteome</keyword>
<dbReference type="PROSITE" id="PS50089">
    <property type="entry name" value="ZF_RING_2"/>
    <property type="match status" value="1"/>
</dbReference>
<dbReference type="InterPro" id="IPR001841">
    <property type="entry name" value="Znf_RING"/>
</dbReference>
<evidence type="ECO:0000313" key="21">
    <source>
        <dbReference type="Proteomes" id="UP001152798"/>
    </source>
</evidence>
<dbReference type="InterPro" id="IPR017907">
    <property type="entry name" value="Znf_RING_CS"/>
</dbReference>
<protein>
    <recommendedName>
        <fullName evidence="5">RING-type E3 ubiquitin transferase</fullName>
        <ecNumber evidence="5">2.3.2.27</ecNumber>
    </recommendedName>
</protein>
<keyword evidence="17" id="KW-0576">Peroxisome</keyword>
<dbReference type="SMART" id="SM00184">
    <property type="entry name" value="RING"/>
    <property type="match status" value="1"/>
</dbReference>
<evidence type="ECO:0000256" key="1">
    <source>
        <dbReference type="ARBA" id="ARBA00000900"/>
    </source>
</evidence>
<evidence type="ECO:0000256" key="18">
    <source>
        <dbReference type="PROSITE-ProRule" id="PRU00175"/>
    </source>
</evidence>
<evidence type="ECO:0000256" key="14">
    <source>
        <dbReference type="ARBA" id="ARBA00022927"/>
    </source>
</evidence>
<dbReference type="GO" id="GO:0005778">
    <property type="term" value="C:peroxisomal membrane"/>
    <property type="evidence" value="ECO:0007669"/>
    <property type="project" value="UniProtKB-SubCell"/>
</dbReference>
<dbReference type="SUPFAM" id="SSF57850">
    <property type="entry name" value="RING/U-box"/>
    <property type="match status" value="1"/>
</dbReference>
<dbReference type="PROSITE" id="PS00518">
    <property type="entry name" value="ZF_RING_1"/>
    <property type="match status" value="1"/>
</dbReference>
<dbReference type="EMBL" id="OV725083">
    <property type="protein sequence ID" value="CAH1408313.1"/>
    <property type="molecule type" value="Genomic_DNA"/>
</dbReference>
<dbReference type="Proteomes" id="UP001152798">
    <property type="component" value="Chromosome 7"/>
</dbReference>
<reference evidence="20" key="1">
    <citation type="submission" date="2022-01" db="EMBL/GenBank/DDBJ databases">
        <authorList>
            <person name="King R."/>
        </authorList>
    </citation>
    <scope>NUCLEOTIDE SEQUENCE</scope>
</reference>
<dbReference type="EC" id="2.3.2.27" evidence="5"/>
<evidence type="ECO:0000256" key="2">
    <source>
        <dbReference type="ARBA" id="ARBA00004585"/>
    </source>
</evidence>
<keyword evidence="6" id="KW-0813">Transport</keyword>
<evidence type="ECO:0000256" key="4">
    <source>
        <dbReference type="ARBA" id="ARBA00008704"/>
    </source>
</evidence>
<dbReference type="Pfam" id="PF04757">
    <property type="entry name" value="Pex2_Pex12"/>
    <property type="match status" value="1"/>
</dbReference>
<keyword evidence="12" id="KW-0833">Ubl conjugation pathway</keyword>